<comment type="caution">
    <text evidence="1">The sequence shown here is derived from an EMBL/GenBank/DDBJ whole genome shotgun (WGS) entry which is preliminary data.</text>
</comment>
<name>A0AA88QLZ0_9ASTE</name>
<dbReference type="Proteomes" id="UP001187471">
    <property type="component" value="Unassembled WGS sequence"/>
</dbReference>
<dbReference type="EMBL" id="JAVXUO010002629">
    <property type="protein sequence ID" value="KAK2970902.1"/>
    <property type="molecule type" value="Genomic_DNA"/>
</dbReference>
<dbReference type="PANTHER" id="PTHR47076:SF1">
    <property type="entry name" value="NHL DOMAIN PROTEIN"/>
    <property type="match status" value="1"/>
</dbReference>
<sequence>MATAAGRHSFSPIDVESSEDTAEALFAKKRRCFCIPCLDTSHGSSSNGGLNWWRRVSTGGSEPDTLWSRGVSALKKLREWSEIVAGPRWKTFIRRFNRSRSGGGSGSGGRSGKFQYDPLSYALNFDEGPGQNGDLEGSEEDYRFRNFSSRYASMDLGKDGPAFA</sequence>
<gene>
    <name evidence="1" type="ORF">RJ640_005259</name>
</gene>
<keyword evidence="2" id="KW-1185">Reference proteome</keyword>
<reference evidence="1" key="1">
    <citation type="submission" date="2022-12" db="EMBL/GenBank/DDBJ databases">
        <title>Draft genome assemblies for two species of Escallonia (Escalloniales).</title>
        <authorList>
            <person name="Chanderbali A."/>
            <person name="Dervinis C."/>
            <person name="Anghel I."/>
            <person name="Soltis D."/>
            <person name="Soltis P."/>
            <person name="Zapata F."/>
        </authorList>
    </citation>
    <scope>NUCLEOTIDE SEQUENCE</scope>
    <source>
        <strain evidence="1">UCBG92.1500</strain>
        <tissue evidence="1">Leaf</tissue>
    </source>
</reference>
<evidence type="ECO:0000313" key="2">
    <source>
        <dbReference type="Proteomes" id="UP001187471"/>
    </source>
</evidence>
<protein>
    <submittedName>
        <fullName evidence="1">Uncharacterized protein</fullName>
    </submittedName>
</protein>
<proteinExistence type="predicted"/>
<organism evidence="1 2">
    <name type="scientific">Escallonia rubra</name>
    <dbReference type="NCBI Taxonomy" id="112253"/>
    <lineage>
        <taxon>Eukaryota</taxon>
        <taxon>Viridiplantae</taxon>
        <taxon>Streptophyta</taxon>
        <taxon>Embryophyta</taxon>
        <taxon>Tracheophyta</taxon>
        <taxon>Spermatophyta</taxon>
        <taxon>Magnoliopsida</taxon>
        <taxon>eudicotyledons</taxon>
        <taxon>Gunneridae</taxon>
        <taxon>Pentapetalae</taxon>
        <taxon>asterids</taxon>
        <taxon>campanulids</taxon>
        <taxon>Escalloniales</taxon>
        <taxon>Escalloniaceae</taxon>
        <taxon>Escallonia</taxon>
    </lineage>
</organism>
<dbReference type="AlphaFoldDB" id="A0AA88QLZ0"/>
<accession>A0AA88QLZ0</accession>
<dbReference type="PANTHER" id="PTHR47076">
    <property type="entry name" value="NHL DOMAIN PROTEIN"/>
    <property type="match status" value="1"/>
</dbReference>
<evidence type="ECO:0000313" key="1">
    <source>
        <dbReference type="EMBL" id="KAK2970902.1"/>
    </source>
</evidence>